<evidence type="ECO:0000313" key="1">
    <source>
        <dbReference type="EMBL" id="MBB6342930.1"/>
    </source>
</evidence>
<dbReference type="SUPFAM" id="SSF51569">
    <property type="entry name" value="Aldolase"/>
    <property type="match status" value="1"/>
</dbReference>
<protein>
    <submittedName>
        <fullName evidence="1">Uncharacterized protein</fullName>
    </submittedName>
</protein>
<dbReference type="RefSeq" id="WP_184684791.1">
    <property type="nucleotide sequence ID" value="NZ_JACHLL010000006.1"/>
</dbReference>
<sequence length="478" mass="52997">MSQQDMTVLQQFCQASEWNRFALPEQFRGCVDHTPALINHTGNGQGLQHCIDNLLKTPFTDMVLGELSAGNHVLALLEALNHSAPDVMPWLENPRLCEIDTLRRLTDSPARFGLQLHLLVDREDCQSSSQQLERLLSLLEQLPDQPPPLCLLLRDAPGASTSQLQTCIELARQFRFTRITLCDEQARLTPLGTGNLFSHLGKQLNSFADSKLSLGFMAGNRHGLAIVNSMSAIANGAHFIHGSIVAGTNTLGLSQLLQNYATPDQQDICRYAEAISQLTGLPPDGPGLSPTRLTSSVPASSGVPLLSDPLLSNSLLNNPLPEHHEQPRFIFHVSADDWHVRLQIEQGAQRLDLGERVHHYVLLLLAREFCQQQEQRWLNGNSSYDPLSLGWIERECLHKMIGDSDTQLNVKIFRAIKQISCALASADLPTFKPVLTRVGCIRFACPNFTIFKDSSLEYDVRGWTRLNAHAATSAVSTR</sequence>
<dbReference type="AlphaFoldDB" id="A0A7X0BW48"/>
<dbReference type="EMBL" id="JACHLL010000006">
    <property type="protein sequence ID" value="MBB6342930.1"/>
    <property type="molecule type" value="Genomic_DNA"/>
</dbReference>
<dbReference type="Gene3D" id="3.20.20.70">
    <property type="entry name" value="Aldolase class I"/>
    <property type="match status" value="1"/>
</dbReference>
<evidence type="ECO:0000313" key="2">
    <source>
        <dbReference type="Proteomes" id="UP000557193"/>
    </source>
</evidence>
<dbReference type="InterPro" id="IPR013785">
    <property type="entry name" value="Aldolase_TIM"/>
</dbReference>
<gene>
    <name evidence="1" type="ORF">HNP49_003118</name>
</gene>
<keyword evidence="2" id="KW-1185">Reference proteome</keyword>
<proteinExistence type="predicted"/>
<accession>A0A7X0BW48</accession>
<dbReference type="Proteomes" id="UP000557193">
    <property type="component" value="Unassembled WGS sequence"/>
</dbReference>
<reference evidence="1 2" key="1">
    <citation type="submission" date="2020-08" db="EMBL/GenBank/DDBJ databases">
        <title>Functional genomics of gut bacteria from endangered species of beetles.</title>
        <authorList>
            <person name="Carlos-Shanley C."/>
        </authorList>
    </citation>
    <scope>NUCLEOTIDE SEQUENCE [LARGE SCALE GENOMIC DNA]</scope>
    <source>
        <strain evidence="1 2">S00202</strain>
    </source>
</reference>
<name>A0A7X0BW48_9PSED</name>
<organism evidence="1 2">
    <name type="scientific">Pseudomonas fluvialis</name>
    <dbReference type="NCBI Taxonomy" id="1793966"/>
    <lineage>
        <taxon>Bacteria</taxon>
        <taxon>Pseudomonadati</taxon>
        <taxon>Pseudomonadota</taxon>
        <taxon>Gammaproteobacteria</taxon>
        <taxon>Pseudomonadales</taxon>
        <taxon>Pseudomonadaceae</taxon>
        <taxon>Pseudomonas</taxon>
    </lineage>
</organism>
<comment type="caution">
    <text evidence="1">The sequence shown here is derived from an EMBL/GenBank/DDBJ whole genome shotgun (WGS) entry which is preliminary data.</text>
</comment>